<sequence>MPFYNPIFANEFFTRFNFKPRITFNNGFAPTIHTMSTKPLIRTQTIPSSRELMDVLKSHNDSNKSTESSSPKIYNNKHHLRGKPTTLHHLPGQRNQKDEGQSTHSTQRDKFKKPELTKLVQYRALEDQTTFNDSTTIHPTNKMNQNDHTQLKYRFTRNNHNDLLKSSAIQTDKYLTGTSTKRYFTTRPIKKLKDTIQAPASSHIRDKQTKSLLLTQNSAEINLRKAYDKIKFSCDTNNPGSALIAWLEIKDLPTRKFKHDPLIIYKLIRLFTNNKAYRKHCSNLLENIDPKLYTNHAKLLPAMILFSVQTKDVSLAKKLLGEFNEISDSTNNKLFTSRFFLSTILKMHLTFNDTEGVNDDLKKIVDIHGSLSSSDYQAIIRHLLSTGKTQDFNDALKLLNTIPQQKKLLAITSLIIAVTKKLQQNSSPYGNLAKTLDHILREAHSLDSLHRHSLWDVLAAQYLKYVLTNKFKLENTTKVSNNALQDSILDYAKYLYVNSLQTQTQNSTVNPFNSSAPQNIRLKLTKKNSLTILRIIALESLKQKRSDIFSWCTQQMKRHGTNQRELKFQFNMIYKHQFRFNKYDTMEELDKQLRFHSNKDIGKFINKPKPNI</sequence>
<gene>
    <name evidence="2" type="ORF">LAMI_0F03070G</name>
</gene>
<keyword evidence="3" id="KW-1185">Reference proteome</keyword>
<protein>
    <submittedName>
        <fullName evidence="2">LAMI_0F03070g1_1</fullName>
    </submittedName>
</protein>
<accession>A0A1G4JWX5</accession>
<organism evidence="2 3">
    <name type="scientific">Lachancea mirantina</name>
    <dbReference type="NCBI Taxonomy" id="1230905"/>
    <lineage>
        <taxon>Eukaryota</taxon>
        <taxon>Fungi</taxon>
        <taxon>Dikarya</taxon>
        <taxon>Ascomycota</taxon>
        <taxon>Saccharomycotina</taxon>
        <taxon>Saccharomycetes</taxon>
        <taxon>Saccharomycetales</taxon>
        <taxon>Saccharomycetaceae</taxon>
        <taxon>Lachancea</taxon>
    </lineage>
</organism>
<proteinExistence type="predicted"/>
<dbReference type="EMBL" id="LT598467">
    <property type="protein sequence ID" value="SCU95619.1"/>
    <property type="molecule type" value="Genomic_DNA"/>
</dbReference>
<dbReference type="AlphaFoldDB" id="A0A1G4JWX5"/>
<name>A0A1G4JWX5_9SACH</name>
<evidence type="ECO:0000313" key="3">
    <source>
        <dbReference type="Proteomes" id="UP000191024"/>
    </source>
</evidence>
<evidence type="ECO:0000313" key="2">
    <source>
        <dbReference type="EMBL" id="SCU95619.1"/>
    </source>
</evidence>
<reference evidence="3" key="1">
    <citation type="submission" date="2016-03" db="EMBL/GenBank/DDBJ databases">
        <authorList>
            <person name="Devillers H."/>
        </authorList>
    </citation>
    <scope>NUCLEOTIDE SEQUENCE [LARGE SCALE GENOMIC DNA]</scope>
</reference>
<feature type="region of interest" description="Disordered" evidence="1">
    <location>
        <begin position="57"/>
        <end position="113"/>
    </location>
</feature>
<dbReference type="Proteomes" id="UP000191024">
    <property type="component" value="Chromosome F"/>
</dbReference>
<feature type="compositionally biased region" description="Basic and acidic residues" evidence="1">
    <location>
        <begin position="95"/>
        <end position="113"/>
    </location>
</feature>
<dbReference type="OrthoDB" id="4064185at2759"/>
<evidence type="ECO:0000256" key="1">
    <source>
        <dbReference type="SAM" id="MobiDB-lite"/>
    </source>
</evidence>